<dbReference type="SUPFAM" id="SSF141086">
    <property type="entry name" value="Agglutinin HPA-like"/>
    <property type="match status" value="1"/>
</dbReference>
<reference evidence="1 2" key="1">
    <citation type="submission" date="2012-05" db="EMBL/GenBank/DDBJ databases">
        <authorList>
            <person name="Harkins D.M."/>
            <person name="Madupu R."/>
            <person name="Durkin A.S."/>
            <person name="Torralba M."/>
            <person name="Methe B."/>
            <person name="Sutton G.G."/>
            <person name="Nelson K.E."/>
        </authorList>
    </citation>
    <scope>NUCLEOTIDE SEQUENCE [LARGE SCALE GENOMIC DNA]</scope>
    <source>
        <strain evidence="1 2">F0490</strain>
    </source>
</reference>
<dbReference type="EMBL" id="AKFS01000006">
    <property type="protein sequence ID" value="EJF51716.1"/>
    <property type="molecule type" value="Genomic_DNA"/>
</dbReference>
<keyword evidence="2" id="KW-1185">Reference proteome</keyword>
<organism evidence="1 2">
    <name type="scientific">Schaalia georgiae F0490</name>
    <dbReference type="NCBI Taxonomy" id="1125717"/>
    <lineage>
        <taxon>Bacteria</taxon>
        <taxon>Bacillati</taxon>
        <taxon>Actinomycetota</taxon>
        <taxon>Actinomycetes</taxon>
        <taxon>Actinomycetales</taxon>
        <taxon>Actinomycetaceae</taxon>
        <taxon>Schaalia</taxon>
    </lineage>
</organism>
<evidence type="ECO:0000313" key="1">
    <source>
        <dbReference type="EMBL" id="EJF51716.1"/>
    </source>
</evidence>
<comment type="caution">
    <text evidence="1">The sequence shown here is derived from an EMBL/GenBank/DDBJ whole genome shotgun (WGS) entry which is preliminary data.</text>
</comment>
<dbReference type="AlphaFoldDB" id="J0XS71"/>
<dbReference type="InterPro" id="IPR037221">
    <property type="entry name" value="H-type_lectin_dom_sf"/>
</dbReference>
<dbReference type="Proteomes" id="UP000004578">
    <property type="component" value="Unassembled WGS sequence"/>
</dbReference>
<gene>
    <name evidence="1" type="ORF">HMPREF1317_1699</name>
</gene>
<sequence length="48" mass="5148">MQADNQRLTIAVWNISRTGFKWMARNNSNGNSSSGAASWFAVSGATGQ</sequence>
<dbReference type="Gene3D" id="2.60.40.2080">
    <property type="match status" value="1"/>
</dbReference>
<evidence type="ECO:0000313" key="2">
    <source>
        <dbReference type="Proteomes" id="UP000004578"/>
    </source>
</evidence>
<protein>
    <submittedName>
        <fullName evidence="1">Uncharacterized protein</fullName>
    </submittedName>
</protein>
<accession>J0XS71</accession>
<name>J0XS71_9ACTO</name>
<proteinExistence type="predicted"/>